<reference evidence="2" key="3">
    <citation type="submission" date="2025-09" db="UniProtKB">
        <authorList>
            <consortium name="Ensembl"/>
        </authorList>
    </citation>
    <scope>IDENTIFICATION</scope>
</reference>
<evidence type="ECO:0000313" key="2">
    <source>
        <dbReference type="Ensembl" id="ENSSORP00005037549.1"/>
    </source>
</evidence>
<evidence type="ECO:0000313" key="3">
    <source>
        <dbReference type="Proteomes" id="UP000472271"/>
    </source>
</evidence>
<dbReference type="PANTHER" id="PTHR45784">
    <property type="entry name" value="C-TYPE LECTIN DOMAIN FAMILY 20 MEMBER A-RELATED"/>
    <property type="match status" value="1"/>
</dbReference>
<dbReference type="SMART" id="SM00034">
    <property type="entry name" value="CLECT"/>
    <property type="match status" value="1"/>
</dbReference>
<name>A0A673B882_9TELE</name>
<proteinExistence type="predicted"/>
<reference evidence="2" key="2">
    <citation type="submission" date="2025-08" db="UniProtKB">
        <authorList>
            <consortium name="Ensembl"/>
        </authorList>
    </citation>
    <scope>IDENTIFICATION</scope>
</reference>
<sequence length="126" mass="14996">GFILDINVLFYKFQTKNSGDGNFIMFQKINETQKTYMYIDTERSWFKARTYCRTHHTDLAMIENSTENTEVYFTKPTSASAWIGLYREPWTWSDQTRISFTNWKSTHVKCIINPPMQMVHMCITPE</sequence>
<dbReference type="Gene3D" id="3.10.100.10">
    <property type="entry name" value="Mannose-Binding Protein A, subunit A"/>
    <property type="match status" value="1"/>
</dbReference>
<reference evidence="2" key="1">
    <citation type="submission" date="2019-06" db="EMBL/GenBank/DDBJ databases">
        <authorList>
            <consortium name="Wellcome Sanger Institute Data Sharing"/>
        </authorList>
    </citation>
    <scope>NUCLEOTIDE SEQUENCE [LARGE SCALE GENOMIC DNA]</scope>
</reference>
<dbReference type="InParanoid" id="A0A673B882"/>
<dbReference type="InterPro" id="IPR016187">
    <property type="entry name" value="CTDL_fold"/>
</dbReference>
<feature type="domain" description="C-type lectin" evidence="1">
    <location>
        <begin position="31"/>
        <end position="126"/>
    </location>
</feature>
<dbReference type="PANTHER" id="PTHR45784:SF3">
    <property type="entry name" value="C-TYPE LECTIN DOMAIN FAMILY 4 MEMBER K-LIKE-RELATED"/>
    <property type="match status" value="1"/>
</dbReference>
<protein>
    <recommendedName>
        <fullName evidence="1">C-type lectin domain-containing protein</fullName>
    </recommendedName>
</protein>
<dbReference type="InterPro" id="IPR016186">
    <property type="entry name" value="C-type_lectin-like/link_sf"/>
</dbReference>
<evidence type="ECO:0000259" key="1">
    <source>
        <dbReference type="PROSITE" id="PS50041"/>
    </source>
</evidence>
<keyword evidence="3" id="KW-1185">Reference proteome</keyword>
<dbReference type="InterPro" id="IPR001304">
    <property type="entry name" value="C-type_lectin-like"/>
</dbReference>
<dbReference type="SUPFAM" id="SSF56436">
    <property type="entry name" value="C-type lectin-like"/>
    <property type="match status" value="1"/>
</dbReference>
<dbReference type="AlphaFoldDB" id="A0A673B882"/>
<dbReference type="Ensembl" id="ENSSORT00005038525.1">
    <property type="protein sequence ID" value="ENSSORP00005037549.1"/>
    <property type="gene ID" value="ENSSORG00005017620.1"/>
</dbReference>
<organism evidence="2 3">
    <name type="scientific">Sphaeramia orbicularis</name>
    <name type="common">orbiculate cardinalfish</name>
    <dbReference type="NCBI Taxonomy" id="375764"/>
    <lineage>
        <taxon>Eukaryota</taxon>
        <taxon>Metazoa</taxon>
        <taxon>Chordata</taxon>
        <taxon>Craniata</taxon>
        <taxon>Vertebrata</taxon>
        <taxon>Euteleostomi</taxon>
        <taxon>Actinopterygii</taxon>
        <taxon>Neopterygii</taxon>
        <taxon>Teleostei</taxon>
        <taxon>Neoteleostei</taxon>
        <taxon>Acanthomorphata</taxon>
        <taxon>Gobiaria</taxon>
        <taxon>Kurtiformes</taxon>
        <taxon>Apogonoidei</taxon>
        <taxon>Apogonidae</taxon>
        <taxon>Apogoninae</taxon>
        <taxon>Sphaeramia</taxon>
    </lineage>
</organism>
<dbReference type="Pfam" id="PF00059">
    <property type="entry name" value="Lectin_C"/>
    <property type="match status" value="1"/>
</dbReference>
<dbReference type="Proteomes" id="UP000472271">
    <property type="component" value="Chromosome 16"/>
</dbReference>
<dbReference type="PROSITE" id="PS50041">
    <property type="entry name" value="C_TYPE_LECTIN_2"/>
    <property type="match status" value="1"/>
</dbReference>
<accession>A0A673B882</accession>